<dbReference type="EMBL" id="OZ075111">
    <property type="protein sequence ID" value="CAL4885934.1"/>
    <property type="molecule type" value="Genomic_DNA"/>
</dbReference>
<dbReference type="InterPro" id="IPR001810">
    <property type="entry name" value="F-box_dom"/>
</dbReference>
<name>A0ABC8V8I7_9POAL</name>
<dbReference type="PROSITE" id="PS50181">
    <property type="entry name" value="FBOX"/>
    <property type="match status" value="2"/>
</dbReference>
<dbReference type="InterPro" id="IPR025886">
    <property type="entry name" value="PP2-like"/>
</dbReference>
<feature type="compositionally biased region" description="Basic and acidic residues" evidence="1">
    <location>
        <begin position="324"/>
        <end position="333"/>
    </location>
</feature>
<reference evidence="4" key="1">
    <citation type="submission" date="2024-06" db="EMBL/GenBank/DDBJ databases">
        <authorList>
            <person name="Ryan C."/>
        </authorList>
    </citation>
    <scope>NUCLEOTIDE SEQUENCE [LARGE SCALE GENOMIC DNA]</scope>
</reference>
<feature type="domain" description="F-box" evidence="2">
    <location>
        <begin position="342"/>
        <end position="388"/>
    </location>
</feature>
<dbReference type="SUPFAM" id="SSF81383">
    <property type="entry name" value="F-box domain"/>
    <property type="match status" value="2"/>
</dbReference>
<evidence type="ECO:0000313" key="3">
    <source>
        <dbReference type="EMBL" id="CAL4885934.1"/>
    </source>
</evidence>
<dbReference type="Pfam" id="PF14299">
    <property type="entry name" value="PP2"/>
    <property type="match status" value="2"/>
</dbReference>
<sequence length="622" mass="69612">MEAADACEIAQLPEELISAALSLTTPLDASRAAAVSRDFRAAANSDAVWSRFVPRDLPSLADGELCGPAPASAKGRFLRLSDRPLLLADGLMSMWLDRVTGAKCYMLSARSLHISWGDEPHYWRWIPLPESCRFSEGAELRSVYWLEIRGKIHSRMLSEDTTYATYIVFRLADKSYGLDLPFQEASVTIAGSTTTRAVCLQRSILHEDNEDCAGFRTPFGRRYHRACGAHLVFPEKRTDGWMELKLGEFYVKDCDTGEVCMNLMEIKGRNSKAGLIVQGIEIRPKKRGLAADSSAHSVLSTNLAPTHLKRPKGHTINPSSAMSKTKEQRRDESQAATTSTIACEIACLPQELLMKVLLHITPQDACRAAAVSQAFRAILDSDTFWTCFVPNINDPLCLAFEAEVIYSRTLSQKEKFLCLSDRPILLADHHMSTWLDRKTGARCYMLSARVLNIAWGDTPHYWRWIHLKDCSFSEAAELLSVSWLEIRGKINSEMLSLNKTYAAYIVFKLTDESYGRQDFSVLEACVGIGECKSIRKVCLHGDGVKDNEDDGLPLHPQKRADGWMEMEMGEFYNKEGNDGEVSISLSETTETHHKKGLIVYGIEIRPKKIRLGSLKESHLCVS</sequence>
<proteinExistence type="predicted"/>
<reference evidence="3 4" key="2">
    <citation type="submission" date="2024-10" db="EMBL/GenBank/DDBJ databases">
        <authorList>
            <person name="Ryan C."/>
        </authorList>
    </citation>
    <scope>NUCLEOTIDE SEQUENCE [LARGE SCALE GENOMIC DNA]</scope>
</reference>
<dbReference type="Gene3D" id="1.20.1280.50">
    <property type="match status" value="2"/>
</dbReference>
<organism evidence="3 4">
    <name type="scientific">Urochloa decumbens</name>
    <dbReference type="NCBI Taxonomy" id="240449"/>
    <lineage>
        <taxon>Eukaryota</taxon>
        <taxon>Viridiplantae</taxon>
        <taxon>Streptophyta</taxon>
        <taxon>Embryophyta</taxon>
        <taxon>Tracheophyta</taxon>
        <taxon>Spermatophyta</taxon>
        <taxon>Magnoliopsida</taxon>
        <taxon>Liliopsida</taxon>
        <taxon>Poales</taxon>
        <taxon>Poaceae</taxon>
        <taxon>PACMAD clade</taxon>
        <taxon>Panicoideae</taxon>
        <taxon>Panicodae</taxon>
        <taxon>Paniceae</taxon>
        <taxon>Melinidinae</taxon>
        <taxon>Urochloa</taxon>
    </lineage>
</organism>
<dbReference type="PANTHER" id="PTHR32278">
    <property type="entry name" value="F-BOX DOMAIN-CONTAINING PROTEIN"/>
    <property type="match status" value="1"/>
</dbReference>
<dbReference type="InterPro" id="IPR036047">
    <property type="entry name" value="F-box-like_dom_sf"/>
</dbReference>
<dbReference type="CDD" id="cd22162">
    <property type="entry name" value="F-box_AtSKIP3-like"/>
    <property type="match status" value="1"/>
</dbReference>
<dbReference type="AlphaFoldDB" id="A0ABC8V8I7"/>
<dbReference type="Pfam" id="PF12937">
    <property type="entry name" value="F-box-like"/>
    <property type="match status" value="2"/>
</dbReference>
<evidence type="ECO:0000313" key="4">
    <source>
        <dbReference type="Proteomes" id="UP001497457"/>
    </source>
</evidence>
<gene>
    <name evidence="3" type="ORF">URODEC1_LOCUS829</name>
</gene>
<accession>A0ABC8V8I7</accession>
<keyword evidence="4" id="KW-1185">Reference proteome</keyword>
<evidence type="ECO:0000259" key="2">
    <source>
        <dbReference type="PROSITE" id="PS50181"/>
    </source>
</evidence>
<dbReference type="Proteomes" id="UP001497457">
    <property type="component" value="Chromosome 1b"/>
</dbReference>
<dbReference type="PANTHER" id="PTHR32278:SF111">
    <property type="entry name" value="F-BOX PROTEIN PP2-B12-RELATED"/>
    <property type="match status" value="1"/>
</dbReference>
<feature type="region of interest" description="Disordered" evidence="1">
    <location>
        <begin position="309"/>
        <end position="333"/>
    </location>
</feature>
<evidence type="ECO:0000256" key="1">
    <source>
        <dbReference type="SAM" id="MobiDB-lite"/>
    </source>
</evidence>
<protein>
    <recommendedName>
        <fullName evidence="2">F-box domain-containing protein</fullName>
    </recommendedName>
</protein>
<feature type="domain" description="F-box" evidence="2">
    <location>
        <begin position="6"/>
        <end position="52"/>
    </location>
</feature>
<dbReference type="SMART" id="SM00256">
    <property type="entry name" value="FBOX"/>
    <property type="match status" value="2"/>
</dbReference>